<proteinExistence type="predicted"/>
<reference evidence="2 3" key="1">
    <citation type="journal article" date="2015" name="Microbes Environ.">
        <title>Distribution and evolution of nitrogen fixation genes in the phylum bacteroidetes.</title>
        <authorList>
            <person name="Inoue J."/>
            <person name="Oshima K."/>
            <person name="Suda W."/>
            <person name="Sakamoto M."/>
            <person name="Iino T."/>
            <person name="Noda S."/>
            <person name="Hongoh Y."/>
            <person name="Hattori M."/>
            <person name="Ohkuma M."/>
        </authorList>
    </citation>
    <scope>NUCLEOTIDE SEQUENCE [LARGE SCALE GENOMIC DNA]</scope>
    <source>
        <strain evidence="2 3">JCM 15093</strain>
    </source>
</reference>
<keyword evidence="3" id="KW-1185">Reference proteome</keyword>
<evidence type="ECO:0000256" key="1">
    <source>
        <dbReference type="SAM" id="SignalP"/>
    </source>
</evidence>
<feature type="chain" id="PRO_5001662877" evidence="1">
    <location>
        <begin position="20"/>
        <end position="139"/>
    </location>
</feature>
<name>A0A069D772_9BACE</name>
<evidence type="ECO:0000313" key="2">
    <source>
        <dbReference type="EMBL" id="GAK38161.1"/>
    </source>
</evidence>
<dbReference type="RefSeq" id="WP_024997683.1">
    <property type="nucleotide sequence ID" value="NZ_BAJS01000040.1"/>
</dbReference>
<dbReference type="Proteomes" id="UP000027601">
    <property type="component" value="Unassembled WGS sequence"/>
</dbReference>
<organism evidence="2 3">
    <name type="scientific">Bacteroides graminisolvens DSM 19988 = JCM 15093</name>
    <dbReference type="NCBI Taxonomy" id="1121097"/>
    <lineage>
        <taxon>Bacteria</taxon>
        <taxon>Pseudomonadati</taxon>
        <taxon>Bacteroidota</taxon>
        <taxon>Bacteroidia</taxon>
        <taxon>Bacteroidales</taxon>
        <taxon>Bacteroidaceae</taxon>
        <taxon>Bacteroides</taxon>
    </lineage>
</organism>
<feature type="signal peptide" evidence="1">
    <location>
        <begin position="1"/>
        <end position="19"/>
    </location>
</feature>
<accession>A0A069D772</accession>
<keyword evidence="1" id="KW-0732">Signal</keyword>
<dbReference type="AlphaFoldDB" id="A0A069D772"/>
<sequence>MKKVFTYLGCFLFSAVAYAQTEITQKLASVDSVSVARANNAIEKVLGVESEDITCLVFSIDKKVLLIHKTSEAYKFHAFIETFDYDVQENELQKRKKQKIKKNKILDRVFNSSICKLAVTAGKHASLIYLCPIRLIRTI</sequence>
<gene>
    <name evidence="2" type="ORF">JCM15093_3476</name>
</gene>
<comment type="caution">
    <text evidence="2">The sequence shown here is derived from an EMBL/GenBank/DDBJ whole genome shotgun (WGS) entry which is preliminary data.</text>
</comment>
<evidence type="ECO:0000313" key="3">
    <source>
        <dbReference type="Proteomes" id="UP000027601"/>
    </source>
</evidence>
<protein>
    <submittedName>
        <fullName evidence="2">Uncharacterized protein</fullName>
    </submittedName>
</protein>
<dbReference type="EMBL" id="BAJS01000040">
    <property type="protein sequence ID" value="GAK38161.1"/>
    <property type="molecule type" value="Genomic_DNA"/>
</dbReference>